<dbReference type="EMBL" id="JAPMKU010000002">
    <property type="protein sequence ID" value="MCX7467986.1"/>
    <property type="molecule type" value="Genomic_DNA"/>
</dbReference>
<feature type="transmembrane region" description="Helical" evidence="2">
    <location>
        <begin position="35"/>
        <end position="54"/>
    </location>
</feature>
<proteinExistence type="predicted"/>
<feature type="transmembrane region" description="Helical" evidence="2">
    <location>
        <begin position="60"/>
        <end position="78"/>
    </location>
</feature>
<dbReference type="Proteomes" id="UP001081709">
    <property type="component" value="Unassembled WGS sequence"/>
</dbReference>
<keyword evidence="2" id="KW-0812">Transmembrane</keyword>
<name>A0A9Q4C7Z2_9CORY</name>
<comment type="caution">
    <text evidence="4">The sequence shown here is derived from an EMBL/GenBank/DDBJ whole genome shotgun (WGS) entry which is preliminary data.</text>
</comment>
<protein>
    <submittedName>
        <fullName evidence="4">Uncharacterized protein</fullName>
    </submittedName>
</protein>
<sequence>MTGGPTTGRSSGAAPSGPGRDPAEARRRKLQRDTVTGFVSFFAVVALIQAVVNVTRPEPAVWPAVLALVLVLAAVWLWRSGRRR</sequence>
<evidence type="ECO:0000313" key="6">
    <source>
        <dbReference type="Proteomes" id="UP001081709"/>
    </source>
</evidence>
<dbReference type="EMBL" id="JAPMKV010000003">
    <property type="protein sequence ID" value="MCX7444775.1"/>
    <property type="molecule type" value="Genomic_DNA"/>
</dbReference>
<organism evidence="4 5">
    <name type="scientific">Corynebacterium pygosceleis</name>
    <dbReference type="NCBI Taxonomy" id="2800406"/>
    <lineage>
        <taxon>Bacteria</taxon>
        <taxon>Bacillati</taxon>
        <taxon>Actinomycetota</taxon>
        <taxon>Actinomycetes</taxon>
        <taxon>Mycobacteriales</taxon>
        <taxon>Corynebacteriaceae</taxon>
        <taxon>Corynebacterium</taxon>
    </lineage>
</organism>
<evidence type="ECO:0000313" key="3">
    <source>
        <dbReference type="EMBL" id="MCX7444775.1"/>
    </source>
</evidence>
<evidence type="ECO:0000256" key="2">
    <source>
        <dbReference type="SAM" id="Phobius"/>
    </source>
</evidence>
<evidence type="ECO:0000313" key="5">
    <source>
        <dbReference type="Proteomes" id="UP001071478"/>
    </source>
</evidence>
<feature type="compositionally biased region" description="Low complexity" evidence="1">
    <location>
        <begin position="8"/>
        <end position="20"/>
    </location>
</feature>
<keyword evidence="2" id="KW-1133">Transmembrane helix</keyword>
<evidence type="ECO:0000313" key="4">
    <source>
        <dbReference type="EMBL" id="MCX7467986.1"/>
    </source>
</evidence>
<keyword evidence="2" id="KW-0472">Membrane</keyword>
<reference evidence="4" key="1">
    <citation type="submission" date="2022-11" db="EMBL/GenBank/DDBJ databases">
        <title>Corynebacterium sp. isolated from Penguins.</title>
        <authorList>
            <person name="Sedlar K."/>
            <person name="Svec P."/>
        </authorList>
    </citation>
    <scope>NUCLEOTIDE SEQUENCE</scope>
    <source>
        <strain evidence="3">P7003</strain>
        <strain evidence="4">P7374</strain>
    </source>
</reference>
<keyword evidence="6" id="KW-1185">Reference proteome</keyword>
<dbReference type="Proteomes" id="UP001071478">
    <property type="component" value="Unassembled WGS sequence"/>
</dbReference>
<feature type="region of interest" description="Disordered" evidence="1">
    <location>
        <begin position="1"/>
        <end position="29"/>
    </location>
</feature>
<gene>
    <name evidence="3" type="ORF">OS125_05900</name>
    <name evidence="4" type="ORF">OS129_03710</name>
</gene>
<dbReference type="AlphaFoldDB" id="A0A9Q4C7Z2"/>
<evidence type="ECO:0000256" key="1">
    <source>
        <dbReference type="SAM" id="MobiDB-lite"/>
    </source>
</evidence>
<dbReference type="RefSeq" id="WP_200254299.1">
    <property type="nucleotide sequence ID" value="NZ_JAENIQ020000001.1"/>
</dbReference>
<accession>A0A9Q4C7Z2</accession>